<evidence type="ECO:0000256" key="1">
    <source>
        <dbReference type="SAM" id="Phobius"/>
    </source>
</evidence>
<keyword evidence="1" id="KW-1133">Transmembrane helix</keyword>
<evidence type="ECO:0000313" key="3">
    <source>
        <dbReference type="Proteomes" id="UP000248706"/>
    </source>
</evidence>
<evidence type="ECO:0000313" key="2">
    <source>
        <dbReference type="EMBL" id="RAQ94675.1"/>
    </source>
</evidence>
<feature type="transmembrane region" description="Helical" evidence="1">
    <location>
        <begin position="256"/>
        <end position="274"/>
    </location>
</feature>
<accession>A0A328VKA7</accession>
<name>A0A328VKA7_9CHLR</name>
<dbReference type="RefSeq" id="WP_112426760.1">
    <property type="nucleotide sequence ID" value="NZ_MCIF01000002.1"/>
</dbReference>
<dbReference type="EMBL" id="MCIF01000002">
    <property type="protein sequence ID" value="RAQ94675.1"/>
    <property type="molecule type" value="Genomic_DNA"/>
</dbReference>
<keyword evidence="3" id="KW-1185">Reference proteome</keyword>
<dbReference type="AlphaFoldDB" id="A0A328VKA7"/>
<gene>
    <name evidence="2" type="ORF">A4R35_03950</name>
</gene>
<organism evidence="2 3">
    <name type="scientific">Thermogemmatispora tikiterensis</name>
    <dbReference type="NCBI Taxonomy" id="1825093"/>
    <lineage>
        <taxon>Bacteria</taxon>
        <taxon>Bacillati</taxon>
        <taxon>Chloroflexota</taxon>
        <taxon>Ktedonobacteria</taxon>
        <taxon>Thermogemmatisporales</taxon>
        <taxon>Thermogemmatisporaceae</taxon>
        <taxon>Thermogemmatispora</taxon>
    </lineage>
</organism>
<feature type="transmembrane region" description="Helical" evidence="1">
    <location>
        <begin position="35"/>
        <end position="54"/>
    </location>
</feature>
<dbReference type="OrthoDB" id="136418at2"/>
<proteinExistence type="predicted"/>
<comment type="caution">
    <text evidence="2">The sequence shown here is derived from an EMBL/GenBank/DDBJ whole genome shotgun (WGS) entry which is preliminary data.</text>
</comment>
<feature type="transmembrane region" description="Helical" evidence="1">
    <location>
        <begin position="88"/>
        <end position="108"/>
    </location>
</feature>
<feature type="transmembrane region" description="Helical" evidence="1">
    <location>
        <begin position="228"/>
        <end position="250"/>
    </location>
</feature>
<keyword evidence="1" id="KW-0472">Membrane</keyword>
<feature type="transmembrane region" description="Helical" evidence="1">
    <location>
        <begin position="196"/>
        <end position="216"/>
    </location>
</feature>
<feature type="transmembrane region" description="Helical" evidence="1">
    <location>
        <begin position="308"/>
        <end position="332"/>
    </location>
</feature>
<feature type="transmembrane region" description="Helical" evidence="1">
    <location>
        <begin position="169"/>
        <end position="190"/>
    </location>
</feature>
<sequence length="339" mass="37257">MREHSLPRSSLLLWSWPWYLLAALAATMTGLLSSSWPRLLELAIFAFLATLVMLRERLPEALVLPAALLAWLLALLPSALPLSLDEALLLASLVCVLLFLSQFTWRLIRPEPLWLAPTVPAQLLALSGQVMIILIYFVLITQTQTGALALTVLGLFVVWLALLQPRRAFRLWLGYTAGFLFTLASTWEIWQLWKPTFDLLCLPLASYLVVLSPFLLRDRQTPGSQGIGRIAIVIGACLLLSPSFILSIVASETKQQLVSLLLVLAESLSLFIFGIAMRVRFFLLGGAALVVGGAIRAVIYTFLGGQQYALIIWTALGIAGLALLGGAIFLTLRRSPLQL</sequence>
<dbReference type="Proteomes" id="UP000248706">
    <property type="component" value="Unassembled WGS sequence"/>
</dbReference>
<feature type="transmembrane region" description="Helical" evidence="1">
    <location>
        <begin position="61"/>
        <end position="82"/>
    </location>
</feature>
<feature type="transmembrane region" description="Helical" evidence="1">
    <location>
        <begin position="120"/>
        <end position="139"/>
    </location>
</feature>
<protein>
    <submittedName>
        <fullName evidence="2">Uncharacterized protein</fullName>
    </submittedName>
</protein>
<reference evidence="2 3" key="1">
    <citation type="submission" date="2016-08" db="EMBL/GenBank/DDBJ databases">
        <title>Analysis of Carbohydrate Active Enzymes in Thermogemmatispora T81 Reveals Carbohydrate Degradation Ability.</title>
        <authorList>
            <person name="Tomazini A."/>
            <person name="Lal S."/>
            <person name="Stott M."/>
            <person name="Henrissat B."/>
            <person name="Polikarpov I."/>
            <person name="Sparling R."/>
            <person name="Levin D.B."/>
        </authorList>
    </citation>
    <scope>NUCLEOTIDE SEQUENCE [LARGE SCALE GENOMIC DNA]</scope>
    <source>
        <strain evidence="2 3">T81</strain>
    </source>
</reference>
<feature type="transmembrane region" description="Helical" evidence="1">
    <location>
        <begin position="281"/>
        <end position="302"/>
    </location>
</feature>
<keyword evidence="1" id="KW-0812">Transmembrane</keyword>
<feature type="transmembrane region" description="Helical" evidence="1">
    <location>
        <begin position="145"/>
        <end position="162"/>
    </location>
</feature>